<comment type="caution">
    <text evidence="1">The sequence shown here is derived from an EMBL/GenBank/DDBJ whole genome shotgun (WGS) entry which is preliminary data.</text>
</comment>
<dbReference type="Proteomes" id="UP000614058">
    <property type="component" value="Unassembled WGS sequence"/>
</dbReference>
<dbReference type="RefSeq" id="WP_200521722.1">
    <property type="nucleotide sequence ID" value="NZ_JAEHNZ010000001.1"/>
</dbReference>
<proteinExistence type="predicted"/>
<reference evidence="1 2" key="1">
    <citation type="journal article" date="2021" name="Pathogens">
        <title>Isolation and Characterization of Kingella bonacorsii sp. nov., A Novel Kingella Species Detected in a Stable Periodontitis Subject.</title>
        <authorList>
            <person name="Antezack A."/>
            <person name="Boxberger M."/>
            <person name="Rolland C."/>
            <person name="Monnet-Corti V."/>
            <person name="La Scola B."/>
        </authorList>
    </citation>
    <scope>NUCLEOTIDE SEQUENCE [LARGE SCALE GENOMIC DNA]</scope>
    <source>
        <strain evidence="1 2">Marseille-Q4569</strain>
    </source>
</reference>
<evidence type="ECO:0000313" key="2">
    <source>
        <dbReference type="Proteomes" id="UP000614058"/>
    </source>
</evidence>
<dbReference type="EMBL" id="JAEHNZ010000001">
    <property type="protein sequence ID" value="MBK0395673.1"/>
    <property type="molecule type" value="Genomic_DNA"/>
</dbReference>
<sequence length="67" mass="7623">MARRGCVVFRLPLGEIYRCLPVIGSLKTSAVVWASHAVWFKAFFSGEPLPRHGVFRLPYSVFRLPEC</sequence>
<name>A0ABS1BQZ4_9NEIS</name>
<protein>
    <submittedName>
        <fullName evidence="1">Uncharacterized protein</fullName>
    </submittedName>
</protein>
<keyword evidence="2" id="KW-1185">Reference proteome</keyword>
<gene>
    <name evidence="1" type="ORF">JDW22_03505</name>
</gene>
<accession>A0ABS1BQZ4</accession>
<organism evidence="1 2">
    <name type="scientific">Kingella bonacorsii</name>
    <dbReference type="NCBI Taxonomy" id="2796361"/>
    <lineage>
        <taxon>Bacteria</taxon>
        <taxon>Pseudomonadati</taxon>
        <taxon>Pseudomonadota</taxon>
        <taxon>Betaproteobacteria</taxon>
        <taxon>Neisseriales</taxon>
        <taxon>Neisseriaceae</taxon>
        <taxon>Kingella</taxon>
    </lineage>
</organism>
<evidence type="ECO:0000313" key="1">
    <source>
        <dbReference type="EMBL" id="MBK0395673.1"/>
    </source>
</evidence>